<dbReference type="STRING" id="1192034.CAP_4096"/>
<evidence type="ECO:0000313" key="3">
    <source>
        <dbReference type="Proteomes" id="UP000019678"/>
    </source>
</evidence>
<protein>
    <submittedName>
        <fullName evidence="2">Uncharacterized protein</fullName>
    </submittedName>
</protein>
<evidence type="ECO:0000256" key="1">
    <source>
        <dbReference type="SAM" id="MobiDB-lite"/>
    </source>
</evidence>
<accession>A0A017TJ01</accession>
<reference evidence="2 3" key="1">
    <citation type="submission" date="2013-05" db="EMBL/GenBank/DDBJ databases">
        <title>Genome assembly of Chondromyces apiculatus DSM 436.</title>
        <authorList>
            <person name="Sharma G."/>
            <person name="Khatri I."/>
            <person name="Kaur C."/>
            <person name="Mayilraj S."/>
            <person name="Subramanian S."/>
        </authorList>
    </citation>
    <scope>NUCLEOTIDE SEQUENCE [LARGE SCALE GENOMIC DNA]</scope>
    <source>
        <strain evidence="2 3">DSM 436</strain>
    </source>
</reference>
<sequence>MQTHAANVGPGITEVEVAQGPEMRRAERAGSAGSAGSAVPRRGGWLGALGLSGWVALGGIALGGLSLGAIGCGPPPARAPNAVRLLDERRAIEVIRRAMTQEGTQPAPAREVKLLSTGAMVQVDVGVQGHDYGVVYVTQEDADKLGVAIPPANRQEEKLRLVRAGEDGETRLVLLYQTNYRYDDLVGEEHEQTTITAERQLTRDVQDFVTHARTRKFR</sequence>
<dbReference type="Proteomes" id="UP000019678">
    <property type="component" value="Unassembled WGS sequence"/>
</dbReference>
<gene>
    <name evidence="2" type="ORF">CAP_4096</name>
</gene>
<proteinExistence type="predicted"/>
<dbReference type="AlphaFoldDB" id="A0A017TJ01"/>
<dbReference type="RefSeq" id="WP_044235594.1">
    <property type="nucleotide sequence ID" value="NZ_ASRX01000003.1"/>
</dbReference>
<keyword evidence="3" id="KW-1185">Reference proteome</keyword>
<organism evidence="2 3">
    <name type="scientific">Chondromyces apiculatus DSM 436</name>
    <dbReference type="NCBI Taxonomy" id="1192034"/>
    <lineage>
        <taxon>Bacteria</taxon>
        <taxon>Pseudomonadati</taxon>
        <taxon>Myxococcota</taxon>
        <taxon>Polyangia</taxon>
        <taxon>Polyangiales</taxon>
        <taxon>Polyangiaceae</taxon>
        <taxon>Chondromyces</taxon>
    </lineage>
</organism>
<dbReference type="OrthoDB" id="5512799at2"/>
<feature type="region of interest" description="Disordered" evidence="1">
    <location>
        <begin position="1"/>
        <end position="39"/>
    </location>
</feature>
<evidence type="ECO:0000313" key="2">
    <source>
        <dbReference type="EMBL" id="EYF08566.1"/>
    </source>
</evidence>
<feature type="compositionally biased region" description="Low complexity" evidence="1">
    <location>
        <begin position="29"/>
        <end position="39"/>
    </location>
</feature>
<name>A0A017TJ01_9BACT</name>
<comment type="caution">
    <text evidence="2">The sequence shown here is derived from an EMBL/GenBank/DDBJ whole genome shotgun (WGS) entry which is preliminary data.</text>
</comment>
<dbReference type="EMBL" id="ASRX01000003">
    <property type="protein sequence ID" value="EYF08566.1"/>
    <property type="molecule type" value="Genomic_DNA"/>
</dbReference>